<dbReference type="Pfam" id="PF08718">
    <property type="entry name" value="GLTP"/>
    <property type="match status" value="1"/>
</dbReference>
<dbReference type="GO" id="GO:1902387">
    <property type="term" value="F:ceramide 1-phosphate binding"/>
    <property type="evidence" value="ECO:0007669"/>
    <property type="project" value="TreeGrafter"/>
</dbReference>
<dbReference type="GO" id="GO:0032691">
    <property type="term" value="P:negative regulation of interleukin-1 beta production"/>
    <property type="evidence" value="ECO:0007669"/>
    <property type="project" value="UniProtKB-ARBA"/>
</dbReference>
<feature type="domain" description="Glycolipid transfer protein" evidence="2">
    <location>
        <begin position="48"/>
        <end position="217"/>
    </location>
</feature>
<dbReference type="SUPFAM" id="SSF110004">
    <property type="entry name" value="Glycolipid transfer protein, GLTP"/>
    <property type="match status" value="1"/>
</dbReference>
<accession>A0A667WNA2</accession>
<proteinExistence type="inferred from homology"/>
<dbReference type="GO" id="GO:1902388">
    <property type="term" value="F:ceramide 1-phosphate transfer activity"/>
    <property type="evidence" value="ECO:0007669"/>
    <property type="project" value="TreeGrafter"/>
</dbReference>
<comment type="similarity">
    <text evidence="1">Belongs to the GLTP family.</text>
</comment>
<dbReference type="GeneTree" id="ENSGT00940000165048"/>
<protein>
    <submittedName>
        <fullName evidence="3">Si:ch73-269m23.5</fullName>
    </submittedName>
</protein>
<dbReference type="InterPro" id="IPR014830">
    <property type="entry name" value="Glycolipid_transfer_prot_dom"/>
</dbReference>
<reference evidence="3" key="1">
    <citation type="submission" date="2019-06" db="EMBL/GenBank/DDBJ databases">
        <authorList>
            <consortium name="Wellcome Sanger Institute Data Sharing"/>
        </authorList>
    </citation>
    <scope>NUCLEOTIDE SEQUENCE [LARGE SCALE GENOMIC DNA]</scope>
</reference>
<dbReference type="AlphaFoldDB" id="A0A667WNA2"/>
<reference evidence="3" key="3">
    <citation type="submission" date="2025-09" db="UniProtKB">
        <authorList>
            <consortium name="Ensembl"/>
        </authorList>
    </citation>
    <scope>IDENTIFICATION</scope>
</reference>
<dbReference type="GO" id="GO:0016020">
    <property type="term" value="C:membrane"/>
    <property type="evidence" value="ECO:0007669"/>
    <property type="project" value="TreeGrafter"/>
</dbReference>
<dbReference type="Gene3D" id="1.10.3520.10">
    <property type="entry name" value="Glycolipid transfer protein"/>
    <property type="match status" value="1"/>
</dbReference>
<dbReference type="GO" id="GO:0005829">
    <property type="term" value="C:cytosol"/>
    <property type="evidence" value="ECO:0007669"/>
    <property type="project" value="TreeGrafter"/>
</dbReference>
<keyword evidence="4" id="KW-1185">Reference proteome</keyword>
<name>A0A667WNA2_9TELE</name>
<dbReference type="Ensembl" id="ENSMMDT00005003204.1">
    <property type="protein sequence ID" value="ENSMMDP00005003138.1"/>
    <property type="gene ID" value="ENSMMDG00005001752.1"/>
</dbReference>
<sequence length="255" mass="28669">MLSGKGNPTPDKWLRMTPPLPPECPGQLFQAGRLLLHLQSSLGAEGDILLEPYLLSWEELIKFMESLGTIVGFFSQKVKDKVALIRELSLKHHREAHGKLPGLQTPASFGLQSGAYRSVRSMVEAELRAGVVDFSRRSRSGCRTLLRLHRSLRWLTLLLEGLAEGPDTRGRYRTPGELGREAYQVALAPHHSWVLRQAAELVFLALPDRQFFLGLVCVRSQQEATPILHTLIRALSLVHTHTQRILDTHNMLELP</sequence>
<reference evidence="3" key="2">
    <citation type="submission" date="2025-08" db="UniProtKB">
        <authorList>
            <consortium name="Ensembl"/>
        </authorList>
    </citation>
    <scope>IDENTIFICATION</scope>
</reference>
<dbReference type="PANTHER" id="PTHR10219:SF19">
    <property type="entry name" value="GLYCOLIPID TRANSFER PROTEIN DOMAIN-CONTAINING PROTEIN 2"/>
    <property type="match status" value="1"/>
</dbReference>
<evidence type="ECO:0000256" key="1">
    <source>
        <dbReference type="ARBA" id="ARBA00007148"/>
    </source>
</evidence>
<organism evidence="3 4">
    <name type="scientific">Myripristis murdjan</name>
    <name type="common">pinecone soldierfish</name>
    <dbReference type="NCBI Taxonomy" id="586833"/>
    <lineage>
        <taxon>Eukaryota</taxon>
        <taxon>Metazoa</taxon>
        <taxon>Chordata</taxon>
        <taxon>Craniata</taxon>
        <taxon>Vertebrata</taxon>
        <taxon>Euteleostomi</taxon>
        <taxon>Actinopterygii</taxon>
        <taxon>Neopterygii</taxon>
        <taxon>Teleostei</taxon>
        <taxon>Neoteleostei</taxon>
        <taxon>Acanthomorphata</taxon>
        <taxon>Holocentriformes</taxon>
        <taxon>Holocentridae</taxon>
        <taxon>Myripristis</taxon>
    </lineage>
</organism>
<evidence type="ECO:0000259" key="2">
    <source>
        <dbReference type="Pfam" id="PF08718"/>
    </source>
</evidence>
<dbReference type="PANTHER" id="PTHR10219">
    <property type="entry name" value="GLYCOLIPID TRANSFER PROTEIN-RELATED"/>
    <property type="match status" value="1"/>
</dbReference>
<evidence type="ECO:0000313" key="4">
    <source>
        <dbReference type="Proteomes" id="UP000472263"/>
    </source>
</evidence>
<dbReference type="InterPro" id="IPR036497">
    <property type="entry name" value="GLTP_sf"/>
</dbReference>
<evidence type="ECO:0000313" key="3">
    <source>
        <dbReference type="Ensembl" id="ENSMMDP00005003138.1"/>
    </source>
</evidence>
<dbReference type="InParanoid" id="A0A667WNA2"/>
<dbReference type="Proteomes" id="UP000472263">
    <property type="component" value="Chromosome 18"/>
</dbReference>
<dbReference type="FunFam" id="1.10.3520.10:FF:000002">
    <property type="entry name" value="Ceramide-1-phosphate transfer protein"/>
    <property type="match status" value="1"/>
</dbReference>